<dbReference type="InterPro" id="IPR029046">
    <property type="entry name" value="LolA/LolB/LppX"/>
</dbReference>
<protein>
    <recommendedName>
        <fullName evidence="6">LppX_LprAFG lipoprotein</fullName>
    </recommendedName>
</protein>
<comment type="subcellular location">
    <subcellularLocation>
        <location evidence="1">Cell envelope</location>
    </subcellularLocation>
</comment>
<reference evidence="4 5" key="1">
    <citation type="submission" date="2017-10" db="EMBL/GenBank/DDBJ databases">
        <title>Novel microbial diversity and functional potential in the marine mammal oral microbiome.</title>
        <authorList>
            <person name="Dudek N.K."/>
            <person name="Sun C.L."/>
            <person name="Burstein D."/>
            <person name="Kantor R.S."/>
            <person name="Aliaga Goltsman D.S."/>
            <person name="Bik E.M."/>
            <person name="Thomas B.C."/>
            <person name="Banfield J.F."/>
            <person name="Relman D.A."/>
        </authorList>
    </citation>
    <scope>NUCLEOTIDE SEQUENCE [LARGE SCALE GENOMIC DNA]</scope>
    <source>
        <strain evidence="4">DOLJORAL78_61_10</strain>
    </source>
</reference>
<sequence>MTMASRPALAVHVVAVAVLVACGALIGFGWSARTPSAHPDKVVLDAPTVVAKAADAMAEVTSVEFLIECEGAPIFLDPYERLALNRMKGQFSMPERAHARVITTINGLLTTELGMIAIGDSVWLSNPITGTFEALPADFGIDLSRVFDPTGGWKPLLDHLGDVTLVGQEDRNGLQYHLTGTAPAGRVTELTVGLVRDQDVSVDLWIDPTSFVVTALEFTTSFEGQDTDWLMELSRFDEYFDIKPPKDHR</sequence>
<dbReference type="EMBL" id="PDSL01000070">
    <property type="protein sequence ID" value="PIE31658.1"/>
    <property type="molecule type" value="Genomic_DNA"/>
</dbReference>
<gene>
    <name evidence="4" type="ORF">CSA55_05195</name>
</gene>
<dbReference type="Pfam" id="PF07161">
    <property type="entry name" value="LppX_LprAFG"/>
    <property type="match status" value="1"/>
</dbReference>
<keyword evidence="3" id="KW-0472">Membrane</keyword>
<evidence type="ECO:0000256" key="2">
    <source>
        <dbReference type="ARBA" id="ARBA00009194"/>
    </source>
</evidence>
<comment type="similarity">
    <text evidence="2">Belongs to the LppX/LprAFG lipoprotein family.</text>
</comment>
<keyword evidence="3" id="KW-1003">Cell membrane</keyword>
<accession>A0A2G6K7G2</accession>
<organism evidence="4 5">
    <name type="scientific">Ilumatobacter coccineus</name>
    <dbReference type="NCBI Taxonomy" id="467094"/>
    <lineage>
        <taxon>Bacteria</taxon>
        <taxon>Bacillati</taxon>
        <taxon>Actinomycetota</taxon>
        <taxon>Acidimicrobiia</taxon>
        <taxon>Acidimicrobiales</taxon>
        <taxon>Ilumatobacteraceae</taxon>
        <taxon>Ilumatobacter</taxon>
    </lineage>
</organism>
<dbReference type="SUPFAM" id="SSF89392">
    <property type="entry name" value="Prokaryotic lipoproteins and lipoprotein localization factors"/>
    <property type="match status" value="1"/>
</dbReference>
<evidence type="ECO:0000313" key="4">
    <source>
        <dbReference type="EMBL" id="PIE31658.1"/>
    </source>
</evidence>
<dbReference type="Gene3D" id="2.50.20.20">
    <property type="match status" value="1"/>
</dbReference>
<evidence type="ECO:0008006" key="6">
    <source>
        <dbReference type="Google" id="ProtNLM"/>
    </source>
</evidence>
<evidence type="ECO:0000256" key="3">
    <source>
        <dbReference type="ARBA" id="ARBA00022475"/>
    </source>
</evidence>
<proteinExistence type="inferred from homology"/>
<comment type="caution">
    <text evidence="4">The sequence shown here is derived from an EMBL/GenBank/DDBJ whole genome shotgun (WGS) entry which is preliminary data.</text>
</comment>
<dbReference type="GO" id="GO:0030313">
    <property type="term" value="C:cell envelope"/>
    <property type="evidence" value="ECO:0007669"/>
    <property type="project" value="UniProtKB-SubCell"/>
</dbReference>
<dbReference type="Proteomes" id="UP000230914">
    <property type="component" value="Unassembled WGS sequence"/>
</dbReference>
<name>A0A2G6K7G2_9ACTN</name>
<dbReference type="AlphaFoldDB" id="A0A2G6K7G2"/>
<evidence type="ECO:0000313" key="5">
    <source>
        <dbReference type="Proteomes" id="UP000230914"/>
    </source>
</evidence>
<dbReference type="InterPro" id="IPR009830">
    <property type="entry name" value="LppX/LprAFG"/>
</dbReference>
<evidence type="ECO:0000256" key="1">
    <source>
        <dbReference type="ARBA" id="ARBA00004196"/>
    </source>
</evidence>
<dbReference type="PROSITE" id="PS51257">
    <property type="entry name" value="PROKAR_LIPOPROTEIN"/>
    <property type="match status" value="1"/>
</dbReference>